<dbReference type="PANTHER" id="PTHR43792:SF1">
    <property type="entry name" value="N-ACETYLTRANSFERASE DOMAIN-CONTAINING PROTEIN"/>
    <property type="match status" value="1"/>
</dbReference>
<dbReference type="EMBL" id="HF545616">
    <property type="protein sequence ID" value="CCO05320.1"/>
    <property type="molecule type" value="Genomic_DNA"/>
</dbReference>
<dbReference type="SUPFAM" id="SSF55729">
    <property type="entry name" value="Acyl-CoA N-acyltransferases (Nat)"/>
    <property type="match status" value="1"/>
</dbReference>
<evidence type="ECO:0000313" key="2">
    <source>
        <dbReference type="EMBL" id="CCO05320.1"/>
    </source>
</evidence>
<dbReference type="Gene3D" id="3.40.630.30">
    <property type="match status" value="1"/>
</dbReference>
<name>A0AAP3QXQ1_9FIRM</name>
<evidence type="ECO:0000313" key="3">
    <source>
        <dbReference type="EMBL" id="MDB8745329.1"/>
    </source>
</evidence>
<sequence>MIIETDRLYMRRLTEGDFDALCKILQDEKCMYAYEHAFSDEEVREWLCKQLVRYRIYGFGLWAVILKESGELIGQCGITIQHTDRESVMEVGYLFRRDCWNKGYCTEAAKVCKDFAFDKLGADEVYSIIRDSNTASRRVAEKNGMTVKYTFTKHYYGVDMPHLAYSIKREKR</sequence>
<dbReference type="Proteomes" id="UP000027600">
    <property type="component" value="Chromosome I"/>
</dbReference>
<keyword evidence="4" id="KW-1185">Reference proteome</keyword>
<dbReference type="PANTHER" id="PTHR43792">
    <property type="entry name" value="GNAT FAMILY, PUTATIVE (AFU_ORTHOLOGUE AFUA_3G00765)-RELATED-RELATED"/>
    <property type="match status" value="1"/>
</dbReference>
<dbReference type="InterPro" id="IPR000182">
    <property type="entry name" value="GNAT_dom"/>
</dbReference>
<reference evidence="3" key="2">
    <citation type="submission" date="2023-01" db="EMBL/GenBank/DDBJ databases">
        <title>Human gut microbiome strain richness.</title>
        <authorList>
            <person name="Chen-Liaw A."/>
        </authorList>
    </citation>
    <scope>NUCLEOTIDE SEQUENCE</scope>
    <source>
        <strain evidence="3">1001275st1_F4_1001275B_160808</strain>
    </source>
</reference>
<dbReference type="Proteomes" id="UP001211015">
    <property type="component" value="Unassembled WGS sequence"/>
</dbReference>
<dbReference type="InterPro" id="IPR016181">
    <property type="entry name" value="Acyl_CoA_acyltransferase"/>
</dbReference>
<dbReference type="RefSeq" id="WP_038672261.1">
    <property type="nucleotide sequence ID" value="NZ_DAWEGH010000029.1"/>
</dbReference>
<evidence type="ECO:0000313" key="5">
    <source>
        <dbReference type="Proteomes" id="UP001211015"/>
    </source>
</evidence>
<dbReference type="AlphaFoldDB" id="A0AAP3QXQ1"/>
<feature type="domain" description="N-acetyltransferase" evidence="1">
    <location>
        <begin position="8"/>
        <end position="170"/>
    </location>
</feature>
<dbReference type="PROSITE" id="PS51186">
    <property type="entry name" value="GNAT"/>
    <property type="match status" value="1"/>
</dbReference>
<accession>A0AAP3QXQ1</accession>
<dbReference type="EMBL" id="JAQMLV010000012">
    <property type="protein sequence ID" value="MDB8745329.1"/>
    <property type="molecule type" value="Genomic_DNA"/>
</dbReference>
<dbReference type="GO" id="GO:0016747">
    <property type="term" value="F:acyltransferase activity, transferring groups other than amino-acyl groups"/>
    <property type="evidence" value="ECO:0007669"/>
    <property type="project" value="InterPro"/>
</dbReference>
<dbReference type="Pfam" id="PF13302">
    <property type="entry name" value="Acetyltransf_3"/>
    <property type="match status" value="1"/>
</dbReference>
<protein>
    <submittedName>
        <fullName evidence="3">GNAT family N-acetyltransferase</fullName>
    </submittedName>
</protein>
<dbReference type="InterPro" id="IPR051531">
    <property type="entry name" value="N-acetyltransferase"/>
</dbReference>
<gene>
    <name evidence="3" type="ORF">PNU62_09905</name>
    <name evidence="2" type="ORF">RBI_I01618</name>
</gene>
<organism evidence="3 5">
    <name type="scientific">Ruminococcus bicirculans</name>
    <name type="common">ex Wegman et al. 2014</name>
    <dbReference type="NCBI Taxonomy" id="1160721"/>
    <lineage>
        <taxon>Bacteria</taxon>
        <taxon>Bacillati</taxon>
        <taxon>Bacillota</taxon>
        <taxon>Clostridia</taxon>
        <taxon>Eubacteriales</taxon>
        <taxon>Oscillospiraceae</taxon>
        <taxon>Ruminococcus</taxon>
    </lineage>
</organism>
<evidence type="ECO:0000313" key="4">
    <source>
        <dbReference type="Proteomes" id="UP000027600"/>
    </source>
</evidence>
<evidence type="ECO:0000259" key="1">
    <source>
        <dbReference type="PROSITE" id="PS51186"/>
    </source>
</evidence>
<reference evidence="2 4" key="1">
    <citation type="journal article" date="2014" name="Int. J. Syst. Evol. Microbiol.">
        <title>Complete genome of a new Firmicutes species belonging to the dominant human colonic microbiota ('Ruminococcus bicirculans') reveals two chromosomes and a selective capacity to utilize plant glucans.</title>
        <authorList>
            <consortium name="NISC Comparative Sequencing Program"/>
            <person name="Wegmann U."/>
            <person name="Louis P."/>
            <person name="Goesmann A."/>
            <person name="Henrissat B."/>
            <person name="Duncan S.H."/>
            <person name="Flint H.J."/>
        </authorList>
    </citation>
    <scope>NUCLEOTIDE SEQUENCE [LARGE SCALE GENOMIC DNA]</scope>
    <source>
        <strain evidence="2 4">80/3</strain>
    </source>
</reference>
<dbReference type="KEGG" id="rus:RBI_I01618"/>
<proteinExistence type="predicted"/>